<dbReference type="RefSeq" id="WP_050455052.1">
    <property type="nucleotide sequence ID" value="NZ_LFJJ01000160.1"/>
</dbReference>
<dbReference type="PATRIC" id="fig|242163.4.peg.1782"/>
<feature type="chain" id="PRO_5005544129" evidence="1">
    <location>
        <begin position="24"/>
        <end position="95"/>
    </location>
</feature>
<evidence type="ECO:0000256" key="1">
    <source>
        <dbReference type="SAM" id="SignalP"/>
    </source>
</evidence>
<organism evidence="2 3">
    <name type="scientific">Candidatus Burkholderia verschuerenii</name>
    <dbReference type="NCBI Taxonomy" id="242163"/>
    <lineage>
        <taxon>Bacteria</taxon>
        <taxon>Pseudomonadati</taxon>
        <taxon>Pseudomonadota</taxon>
        <taxon>Betaproteobacteria</taxon>
        <taxon>Burkholderiales</taxon>
        <taxon>Burkholderiaceae</taxon>
        <taxon>Burkholderia</taxon>
    </lineage>
</organism>
<protein>
    <submittedName>
        <fullName evidence="2">Uncharacterized protein</fullName>
    </submittedName>
</protein>
<dbReference type="Proteomes" id="UP000036959">
    <property type="component" value="Unassembled WGS sequence"/>
</dbReference>
<reference evidence="3" key="1">
    <citation type="submission" date="2015-06" db="EMBL/GenBank/DDBJ databases">
        <title>Comparative genomics of Burkholderia leaf nodule symbionts.</title>
        <authorList>
            <person name="Carlier A."/>
            <person name="Eberl L."/>
            <person name="Pinto-Carbo M."/>
        </authorList>
    </citation>
    <scope>NUCLEOTIDE SEQUENCE [LARGE SCALE GENOMIC DNA]</scope>
    <source>
        <strain evidence="3">UZHbot4</strain>
    </source>
</reference>
<accession>A0A0L0M8X4</accession>
<keyword evidence="3" id="KW-1185">Reference proteome</keyword>
<sequence>MNAIKQTLLALTLSATLVSVAQAHPFFGVGIVGGPVFPVASAAQSAPPLPMYPHAANAGPAQLPIDAPPQVYAEPAIANIASIMGHGDGNASMNP</sequence>
<dbReference type="AlphaFoldDB" id="A0A0L0M8X4"/>
<dbReference type="OrthoDB" id="9133694at2"/>
<feature type="signal peptide" evidence="1">
    <location>
        <begin position="1"/>
        <end position="23"/>
    </location>
</feature>
<name>A0A0L0M8X4_9BURK</name>
<keyword evidence="1" id="KW-0732">Signal</keyword>
<dbReference type="EMBL" id="LFJJ01000160">
    <property type="protein sequence ID" value="KND59097.1"/>
    <property type="molecule type" value="Genomic_DNA"/>
</dbReference>
<comment type="caution">
    <text evidence="2">The sequence shown here is derived from an EMBL/GenBank/DDBJ whole genome shotgun (WGS) entry which is preliminary data.</text>
</comment>
<gene>
    <name evidence="2" type="ORF">BVER_05031</name>
</gene>
<evidence type="ECO:0000313" key="2">
    <source>
        <dbReference type="EMBL" id="KND59097.1"/>
    </source>
</evidence>
<proteinExistence type="predicted"/>
<evidence type="ECO:0000313" key="3">
    <source>
        <dbReference type="Proteomes" id="UP000036959"/>
    </source>
</evidence>